<comment type="caution">
    <text evidence="1">The sequence shown here is derived from an EMBL/GenBank/DDBJ whole genome shotgun (WGS) entry which is preliminary data.</text>
</comment>
<accession>A0A812F0C2</accession>
<dbReference type="Proteomes" id="UP000655759">
    <property type="component" value="Unassembled WGS sequence"/>
</dbReference>
<dbReference type="EMBL" id="CAJNAQ010000005">
    <property type="protein sequence ID" value="CAE6498161.1"/>
    <property type="molecule type" value="Genomic_DNA"/>
</dbReference>
<name>A0A812F0C2_9ARCH</name>
<evidence type="ECO:0000313" key="1">
    <source>
        <dbReference type="EMBL" id="CAE6498161.1"/>
    </source>
</evidence>
<reference evidence="1" key="1">
    <citation type="submission" date="2021-02" db="EMBL/GenBank/DDBJ databases">
        <authorList>
            <person name="Han P."/>
        </authorList>
    </citation>
    <scope>NUCLEOTIDE SEQUENCE</scope>
    <source>
        <strain evidence="1">Candidatus Nitrosotenuis uzonensis 5A</strain>
    </source>
</reference>
<gene>
    <name evidence="1" type="ORF">NUZ5A_50755</name>
</gene>
<dbReference type="AlphaFoldDB" id="A0A812F0C2"/>
<organism evidence="1 2">
    <name type="scientific">Candidatus Nitrosotenuis uzonensis</name>
    <dbReference type="NCBI Taxonomy" id="1407055"/>
    <lineage>
        <taxon>Archaea</taxon>
        <taxon>Nitrososphaerota</taxon>
        <taxon>Candidatus Nitrosotenuis</taxon>
    </lineage>
</organism>
<protein>
    <submittedName>
        <fullName evidence="1">Uncharacterized protein</fullName>
    </submittedName>
</protein>
<proteinExistence type="predicted"/>
<evidence type="ECO:0000313" key="2">
    <source>
        <dbReference type="Proteomes" id="UP000655759"/>
    </source>
</evidence>
<sequence length="127" mass="14653">MNVSDVEIIIEPWKKLIIHEIIEYNFDDWATQIAFSSKTAGGVIPTINWVNGIVFQSFNFPDTNSVIDEKMKGILHWSSVMFAVKEKFEKQIIKDNATINLVDVSVNQIFQELAEKLKAHSKYQKKH</sequence>